<dbReference type="InterPro" id="IPR025110">
    <property type="entry name" value="AMP-bd_C"/>
</dbReference>
<dbReference type="InterPro" id="IPR020845">
    <property type="entry name" value="AMP-binding_CS"/>
</dbReference>
<dbReference type="RefSeq" id="WP_034379746.1">
    <property type="nucleotide sequence ID" value="NZ_CP006704.1"/>
</dbReference>
<sequence>MSKDIDSAPGWTPGLRDTPVAALARAVLAHPNKILFDFSGEKTTYAEFDALTNRMAHALQALGVKAGATVTSLFDNHLDAVVLWIALNKLSAVSVPLNTALKGEFLRHQVADSGAEILVCDAAYAPRLFEVAGHLQGIRRLLVRGVLEDGYPDVGFSIESLDDHRGHDTTPLAELPDPAALNALIYTSGTTGPSKGCMISGNQMCHVARLLLRAAPFGPDDVLWTPLPLFHMNAIATGVVSTLLVGGTISIAPRFSVSGFWPAVEASGATVVSILGALGTLLAQAPDNDAMKRCFGQIHTVKGNPFTEDIKAIWRTRFGARHIGSNAYGLTEALITSVPAGEPVPPGSSGRRAPEFDVRIFDDQDNPLPPGQAGEIVCRPLHPDIMFKGYWRRAEDTQKVMGNMWFHTGDIGKFDEAGFFYFVDRKKDYLRRRGENISSFEMESAILQHPDIEQVAVHAVRSNLGEDDLKVTAKRVAGAQLTEEALCRWMVDRVPYYAVPRYIEFRVELPVNPQGRVLKYQLRDEGVTPGTWDIESSTIKVQR</sequence>
<dbReference type="PANTHER" id="PTHR43767:SF1">
    <property type="entry name" value="NONRIBOSOMAL PEPTIDE SYNTHASE PES1 (EUROFUNG)-RELATED"/>
    <property type="match status" value="1"/>
</dbReference>
<feature type="domain" description="AMP-dependent synthetase/ligase" evidence="1">
    <location>
        <begin position="25"/>
        <end position="391"/>
    </location>
</feature>
<evidence type="ECO:0000259" key="2">
    <source>
        <dbReference type="Pfam" id="PF13193"/>
    </source>
</evidence>
<dbReference type="KEGG" id="ctes:O987_22330"/>
<dbReference type="Pfam" id="PF13193">
    <property type="entry name" value="AMP-binding_C"/>
    <property type="match status" value="1"/>
</dbReference>
<dbReference type="InterPro" id="IPR000873">
    <property type="entry name" value="AMP-dep_synth/lig_dom"/>
</dbReference>
<dbReference type="InterPro" id="IPR045851">
    <property type="entry name" value="AMP-bd_C_sf"/>
</dbReference>
<organism evidence="3 4">
    <name type="scientific">Comamonas testosteroni TK102</name>
    <dbReference type="NCBI Taxonomy" id="1392005"/>
    <lineage>
        <taxon>Bacteria</taxon>
        <taxon>Pseudomonadati</taxon>
        <taxon>Pseudomonadota</taxon>
        <taxon>Betaproteobacteria</taxon>
        <taxon>Burkholderiales</taxon>
        <taxon>Comamonadaceae</taxon>
        <taxon>Comamonas</taxon>
    </lineage>
</organism>
<evidence type="ECO:0008006" key="5">
    <source>
        <dbReference type="Google" id="ProtNLM"/>
    </source>
</evidence>
<evidence type="ECO:0000313" key="3">
    <source>
        <dbReference type="EMBL" id="AIJ48552.1"/>
    </source>
</evidence>
<dbReference type="PANTHER" id="PTHR43767">
    <property type="entry name" value="LONG-CHAIN-FATTY-ACID--COA LIGASE"/>
    <property type="match status" value="1"/>
</dbReference>
<evidence type="ECO:0000259" key="1">
    <source>
        <dbReference type="Pfam" id="PF00501"/>
    </source>
</evidence>
<dbReference type="InterPro" id="IPR050237">
    <property type="entry name" value="ATP-dep_AMP-bd_enzyme"/>
</dbReference>
<proteinExistence type="predicted"/>
<dbReference type="Gene3D" id="3.30.300.30">
    <property type="match status" value="1"/>
</dbReference>
<dbReference type="SUPFAM" id="SSF56801">
    <property type="entry name" value="Acetyl-CoA synthetase-like"/>
    <property type="match status" value="1"/>
</dbReference>
<dbReference type="Proteomes" id="UP000028782">
    <property type="component" value="Chromosome"/>
</dbReference>
<dbReference type="Pfam" id="PF00501">
    <property type="entry name" value="AMP-binding"/>
    <property type="match status" value="1"/>
</dbReference>
<accession>A0A076PYV4</accession>
<dbReference type="AlphaFoldDB" id="A0A076PYV4"/>
<dbReference type="GeneID" id="69561612"/>
<gene>
    <name evidence="3" type="ORF">O987_22330</name>
</gene>
<dbReference type="PROSITE" id="PS00455">
    <property type="entry name" value="AMP_BINDING"/>
    <property type="match status" value="1"/>
</dbReference>
<reference evidence="3 4" key="1">
    <citation type="journal article" date="2014" name="Genome Announc.">
        <title>Complete Genome Sequence of Polychlorinated Biphenyl Degrader Comamonas testosteroni TK102 (NBRC 109938).</title>
        <authorList>
            <person name="Fukuda K."/>
            <person name="Hosoyama A."/>
            <person name="Tsuchikane K."/>
            <person name="Ohji S."/>
            <person name="Yamazoe A."/>
            <person name="Fujita N."/>
            <person name="Shintani M."/>
            <person name="Kimbara K."/>
        </authorList>
    </citation>
    <scope>NUCLEOTIDE SEQUENCE [LARGE SCALE GENOMIC DNA]</scope>
    <source>
        <strain evidence="3">TK102</strain>
    </source>
</reference>
<dbReference type="InterPro" id="IPR042099">
    <property type="entry name" value="ANL_N_sf"/>
</dbReference>
<name>A0A076PYV4_COMTE</name>
<dbReference type="EMBL" id="CP006704">
    <property type="protein sequence ID" value="AIJ48552.1"/>
    <property type="molecule type" value="Genomic_DNA"/>
</dbReference>
<protein>
    <recommendedName>
        <fullName evidence="5">ATP-dependent acyl-CoA ligase</fullName>
    </recommendedName>
</protein>
<dbReference type="GO" id="GO:0016878">
    <property type="term" value="F:acid-thiol ligase activity"/>
    <property type="evidence" value="ECO:0007669"/>
    <property type="project" value="UniProtKB-ARBA"/>
</dbReference>
<dbReference type="HOGENOM" id="CLU_000022_59_0_4"/>
<feature type="domain" description="AMP-binding enzyme C-terminal" evidence="2">
    <location>
        <begin position="441"/>
        <end position="515"/>
    </location>
</feature>
<evidence type="ECO:0000313" key="4">
    <source>
        <dbReference type="Proteomes" id="UP000028782"/>
    </source>
</evidence>
<dbReference type="Gene3D" id="3.40.50.12780">
    <property type="entry name" value="N-terminal domain of ligase-like"/>
    <property type="match status" value="1"/>
</dbReference>